<protein>
    <submittedName>
        <fullName evidence="1">Uncharacterized protein</fullName>
    </submittedName>
</protein>
<sequence>MDDDDVTDAPGWRVMVAVTRDETIIIEIWAAAVSDSDEAIRRVLAASGSDAATIRQLDQHELDNLRLQPGEVRMVLDDAWAAILRPAGKRH</sequence>
<name>A0AB39XFM9_9BRAD</name>
<accession>A0AB39XFM9</accession>
<gene>
    <name evidence="1" type="ORF">AB8Z38_22940</name>
</gene>
<dbReference type="EMBL" id="CP165734">
    <property type="protein sequence ID" value="XDV55611.1"/>
    <property type="molecule type" value="Genomic_DNA"/>
</dbReference>
<organism evidence="1">
    <name type="scientific">Bradyrhizobium sp. LLZ17</name>
    <dbReference type="NCBI Taxonomy" id="3239388"/>
    <lineage>
        <taxon>Bacteria</taxon>
        <taxon>Pseudomonadati</taxon>
        <taxon>Pseudomonadota</taxon>
        <taxon>Alphaproteobacteria</taxon>
        <taxon>Hyphomicrobiales</taxon>
        <taxon>Nitrobacteraceae</taxon>
        <taxon>Bradyrhizobium</taxon>
    </lineage>
</organism>
<dbReference type="AlphaFoldDB" id="A0AB39XFM9"/>
<dbReference type="RefSeq" id="WP_369720061.1">
    <property type="nucleotide sequence ID" value="NZ_CP165734.1"/>
</dbReference>
<reference evidence="1" key="1">
    <citation type="submission" date="2024-08" db="EMBL/GenBank/DDBJ databases">
        <authorList>
            <person name="Chaddad Z."/>
            <person name="Lamrabet M."/>
            <person name="Bouhnik O."/>
            <person name="Alami S."/>
            <person name="Wipf D."/>
            <person name="Courty P.E."/>
            <person name="Missbah El Idrissi M."/>
        </authorList>
    </citation>
    <scope>NUCLEOTIDE SEQUENCE</scope>
    <source>
        <strain evidence="1">LLZ17</strain>
    </source>
</reference>
<evidence type="ECO:0000313" key="1">
    <source>
        <dbReference type="EMBL" id="XDV55611.1"/>
    </source>
</evidence>
<proteinExistence type="predicted"/>